<evidence type="ECO:0000313" key="3">
    <source>
        <dbReference type="EMBL" id="CAD8067541.1"/>
    </source>
</evidence>
<evidence type="ECO:0000256" key="1">
    <source>
        <dbReference type="SAM" id="Phobius"/>
    </source>
</evidence>
<reference evidence="3" key="1">
    <citation type="submission" date="2021-01" db="EMBL/GenBank/DDBJ databases">
        <authorList>
            <consortium name="Genoscope - CEA"/>
            <person name="William W."/>
        </authorList>
    </citation>
    <scope>NUCLEOTIDE SEQUENCE</scope>
</reference>
<proteinExistence type="predicted"/>
<dbReference type="GO" id="GO:0031965">
    <property type="term" value="C:nuclear membrane"/>
    <property type="evidence" value="ECO:0007669"/>
    <property type="project" value="InterPro"/>
</dbReference>
<dbReference type="SMART" id="SM01042">
    <property type="entry name" value="Brr6_like_C_C"/>
    <property type="match status" value="1"/>
</dbReference>
<name>A0A8S1LN23_9CILI</name>
<dbReference type="EMBL" id="CAJJDN010000023">
    <property type="protein sequence ID" value="CAD8067541.1"/>
    <property type="molecule type" value="Genomic_DNA"/>
</dbReference>
<dbReference type="PANTHER" id="PTHR28136:SF1">
    <property type="entry name" value="NUCLEUS EXPORT PROTEIN BRL1"/>
    <property type="match status" value="1"/>
</dbReference>
<keyword evidence="1" id="KW-0472">Membrane</keyword>
<comment type="caution">
    <text evidence="3">The sequence shown here is derived from an EMBL/GenBank/DDBJ whole genome shotgun (WGS) entry which is preliminary data.</text>
</comment>
<gene>
    <name evidence="3" type="ORF">PSON_ATCC_30995.1.T0230091</name>
</gene>
<sequence>MTSQNQIAKFTENDAMMELQSKFMDRFNKGNIKMELSARKYGDGSVEKSIKLTPMTIGDYIGIWAIALLKSFLLVSFFVIACELYKDVQAQIEVTRTETLIEMKICRAEFEQNQCSENYLIESMAQRCQELEICINQDIEMKIRTQQVWLQVLGNSIEKMFKALSIKTCIILFFLSAATSIIFIKN</sequence>
<keyword evidence="1" id="KW-1133">Transmembrane helix</keyword>
<dbReference type="GO" id="GO:0055088">
    <property type="term" value="P:lipid homeostasis"/>
    <property type="evidence" value="ECO:0007669"/>
    <property type="project" value="InterPro"/>
</dbReference>
<feature type="transmembrane region" description="Helical" evidence="1">
    <location>
        <begin position="164"/>
        <end position="184"/>
    </location>
</feature>
<dbReference type="InterPro" id="IPR040202">
    <property type="entry name" value="Brl1/Brr6"/>
</dbReference>
<organism evidence="3 4">
    <name type="scientific">Paramecium sonneborni</name>
    <dbReference type="NCBI Taxonomy" id="65129"/>
    <lineage>
        <taxon>Eukaryota</taxon>
        <taxon>Sar</taxon>
        <taxon>Alveolata</taxon>
        <taxon>Ciliophora</taxon>
        <taxon>Intramacronucleata</taxon>
        <taxon>Oligohymenophorea</taxon>
        <taxon>Peniculida</taxon>
        <taxon>Parameciidae</taxon>
        <taxon>Paramecium</taxon>
    </lineage>
</organism>
<dbReference type="GO" id="GO:0006998">
    <property type="term" value="P:nuclear envelope organization"/>
    <property type="evidence" value="ECO:0007669"/>
    <property type="project" value="InterPro"/>
</dbReference>
<evidence type="ECO:0000313" key="4">
    <source>
        <dbReference type="Proteomes" id="UP000692954"/>
    </source>
</evidence>
<feature type="domain" description="Brl1/Brr6" evidence="2">
    <location>
        <begin position="57"/>
        <end position="185"/>
    </location>
</feature>
<dbReference type="AlphaFoldDB" id="A0A8S1LN23"/>
<accession>A0A8S1LN23</accession>
<dbReference type="Pfam" id="PF10104">
    <property type="entry name" value="Brr6_like_C_C"/>
    <property type="match status" value="1"/>
</dbReference>
<dbReference type="Proteomes" id="UP000692954">
    <property type="component" value="Unassembled WGS sequence"/>
</dbReference>
<dbReference type="OrthoDB" id="298076at2759"/>
<evidence type="ECO:0000259" key="2">
    <source>
        <dbReference type="SMART" id="SM01042"/>
    </source>
</evidence>
<feature type="transmembrane region" description="Helical" evidence="1">
    <location>
        <begin position="61"/>
        <end position="82"/>
    </location>
</feature>
<dbReference type="PANTHER" id="PTHR28136">
    <property type="entry name" value="NUCLEUS EXPORT PROTEIN BRR6"/>
    <property type="match status" value="1"/>
</dbReference>
<protein>
    <recommendedName>
        <fullName evidence="2">Brl1/Brr6 domain-containing protein</fullName>
    </recommendedName>
</protein>
<dbReference type="InterPro" id="IPR018767">
    <property type="entry name" value="Brl1/Brr6_dom"/>
</dbReference>
<keyword evidence="4" id="KW-1185">Reference proteome</keyword>
<keyword evidence="1" id="KW-0812">Transmembrane</keyword>